<gene>
    <name evidence="2" type="ORF">D2A34_14115</name>
</gene>
<organism evidence="2 3">
    <name type="scientific">Clostridium chromiireducens</name>
    <dbReference type="NCBI Taxonomy" id="225345"/>
    <lineage>
        <taxon>Bacteria</taxon>
        <taxon>Bacillati</taxon>
        <taxon>Bacillota</taxon>
        <taxon>Clostridia</taxon>
        <taxon>Eubacteriales</taxon>
        <taxon>Clostridiaceae</taxon>
        <taxon>Clostridium</taxon>
    </lineage>
</organism>
<sequence>MEKIINWLKNHISIMIIIILSIPFFCIPAIGLILNIGIALSSFLPNKLIILRINTNEIVTQSEFIYYYSCFLSIEVTGILSYLLYKITLGKYSDEAKEKVFSEKKEVGLMLNEILIELRNNRDAYKKERDGTNWSFYKLFELENYNQFSYGQICTEFEVEKWEKNLTSFIFIKKYFKDPLLLERITEVYSIFDFLSKHTDKDQCESINLEGFMEKTDKVIEELLDIVVSLGR</sequence>
<dbReference type="Proteomes" id="UP000265930">
    <property type="component" value="Unassembled WGS sequence"/>
</dbReference>
<reference evidence="2 3" key="1">
    <citation type="submission" date="2018-08" db="EMBL/GenBank/DDBJ databases">
        <title>Genome of Clostridium chromiireducens C1, DSM12136.</title>
        <authorList>
            <person name="Xing M."/>
            <person name="Wei Y."/>
            <person name="Ang E.L."/>
            <person name="Zhao H."/>
            <person name="Zhang Y."/>
        </authorList>
    </citation>
    <scope>NUCLEOTIDE SEQUENCE [LARGE SCALE GENOMIC DNA]</scope>
    <source>
        <strain evidence="2 3">C1</strain>
    </source>
</reference>
<evidence type="ECO:0000313" key="2">
    <source>
        <dbReference type="EMBL" id="RII34282.1"/>
    </source>
</evidence>
<comment type="caution">
    <text evidence="2">The sequence shown here is derived from an EMBL/GenBank/DDBJ whole genome shotgun (WGS) entry which is preliminary data.</text>
</comment>
<name>A0A399IRY5_9CLOT</name>
<accession>A0A399IRY5</accession>
<keyword evidence="1" id="KW-1133">Transmembrane helix</keyword>
<dbReference type="RefSeq" id="WP_119367052.1">
    <property type="nucleotide sequence ID" value="NZ_QXDJ01000003.1"/>
</dbReference>
<proteinExistence type="predicted"/>
<keyword evidence="1" id="KW-0812">Transmembrane</keyword>
<protein>
    <submittedName>
        <fullName evidence="2">Uncharacterized protein</fullName>
    </submittedName>
</protein>
<dbReference type="EMBL" id="QXDJ01000003">
    <property type="protein sequence ID" value="RII34282.1"/>
    <property type="molecule type" value="Genomic_DNA"/>
</dbReference>
<evidence type="ECO:0000256" key="1">
    <source>
        <dbReference type="SAM" id="Phobius"/>
    </source>
</evidence>
<feature type="transmembrane region" description="Helical" evidence="1">
    <location>
        <begin position="12"/>
        <end position="44"/>
    </location>
</feature>
<feature type="transmembrane region" description="Helical" evidence="1">
    <location>
        <begin position="64"/>
        <end position="85"/>
    </location>
</feature>
<keyword evidence="1" id="KW-0472">Membrane</keyword>
<dbReference type="AlphaFoldDB" id="A0A399IRY5"/>
<evidence type="ECO:0000313" key="3">
    <source>
        <dbReference type="Proteomes" id="UP000265930"/>
    </source>
</evidence>